<keyword evidence="1" id="KW-1185">Reference proteome</keyword>
<dbReference type="WBParaSite" id="HCON_00140080-00001">
    <property type="protein sequence ID" value="HCON_00140080-00001"/>
    <property type="gene ID" value="HCON_00140080"/>
</dbReference>
<sequence>MATEAHIVVEMNWNIFEEVGIATSGCAIRSSAWGHYSVVASDYKKKTINGNTLYVCVMR</sequence>
<proteinExistence type="predicted"/>
<dbReference type="AlphaFoldDB" id="A0A7I5EC91"/>
<accession>A0A7I5EC91</accession>
<protein>
    <submittedName>
        <fullName evidence="2">SCP extracellular domain containing protein</fullName>
    </submittedName>
</protein>
<dbReference type="Proteomes" id="UP000025227">
    <property type="component" value="Unplaced"/>
</dbReference>
<reference evidence="2" key="1">
    <citation type="submission" date="2020-12" db="UniProtKB">
        <authorList>
            <consortium name="WormBaseParasite"/>
        </authorList>
    </citation>
    <scope>IDENTIFICATION</scope>
    <source>
        <strain evidence="2">MHco3</strain>
    </source>
</reference>
<evidence type="ECO:0000313" key="1">
    <source>
        <dbReference type="Proteomes" id="UP000025227"/>
    </source>
</evidence>
<name>A0A7I5EC91_HAECO</name>
<evidence type="ECO:0000313" key="2">
    <source>
        <dbReference type="WBParaSite" id="HCON_00140080-00001"/>
    </source>
</evidence>
<organism evidence="1 2">
    <name type="scientific">Haemonchus contortus</name>
    <name type="common">Barber pole worm</name>
    <dbReference type="NCBI Taxonomy" id="6289"/>
    <lineage>
        <taxon>Eukaryota</taxon>
        <taxon>Metazoa</taxon>
        <taxon>Ecdysozoa</taxon>
        <taxon>Nematoda</taxon>
        <taxon>Chromadorea</taxon>
        <taxon>Rhabditida</taxon>
        <taxon>Rhabditina</taxon>
        <taxon>Rhabditomorpha</taxon>
        <taxon>Strongyloidea</taxon>
        <taxon>Trichostrongylidae</taxon>
        <taxon>Haemonchus</taxon>
    </lineage>
</organism>